<evidence type="ECO:0000313" key="4">
    <source>
        <dbReference type="EMBL" id="KAJ5094837.1"/>
    </source>
</evidence>
<dbReference type="InterPro" id="IPR053183">
    <property type="entry name" value="ASL1"/>
</dbReference>
<dbReference type="InterPro" id="IPR024655">
    <property type="entry name" value="Asl1_glyco_hydro_catalytic"/>
</dbReference>
<gene>
    <name evidence="4" type="ORF">N7456_010698</name>
</gene>
<dbReference type="EMBL" id="JAPQKH010000006">
    <property type="protein sequence ID" value="KAJ5094837.1"/>
    <property type="molecule type" value="Genomic_DNA"/>
</dbReference>
<name>A0A9W9F7A7_9EURO</name>
<feature type="compositionally biased region" description="Low complexity" evidence="1">
    <location>
        <begin position="380"/>
        <end position="393"/>
    </location>
</feature>
<dbReference type="PANTHER" id="PTHR34154:SF10">
    <property type="entry name" value="ASL1-LIKE GLYCOSYL HYDROLASE CATALYTIC DOMAIN-CONTAINING PROTEIN"/>
    <property type="match status" value="1"/>
</dbReference>
<feature type="domain" description="Asl1-like glycosyl hydrolase catalytic" evidence="3">
    <location>
        <begin position="39"/>
        <end position="269"/>
    </location>
</feature>
<evidence type="ECO:0000256" key="1">
    <source>
        <dbReference type="SAM" id="MobiDB-lite"/>
    </source>
</evidence>
<dbReference type="PANTHER" id="PTHR34154">
    <property type="entry name" value="ALKALI-SENSITIVE LINKAGE PROTEIN 1"/>
    <property type="match status" value="1"/>
</dbReference>
<reference evidence="4" key="1">
    <citation type="submission" date="2022-11" db="EMBL/GenBank/DDBJ databases">
        <authorList>
            <person name="Petersen C."/>
        </authorList>
    </citation>
    <scope>NUCLEOTIDE SEQUENCE</scope>
    <source>
        <strain evidence="4">IBT 30069</strain>
    </source>
</reference>
<feature type="signal peptide" evidence="2">
    <location>
        <begin position="1"/>
        <end position="19"/>
    </location>
</feature>
<feature type="compositionally biased region" description="Pro residues" evidence="1">
    <location>
        <begin position="369"/>
        <end position="379"/>
    </location>
</feature>
<organism evidence="4 5">
    <name type="scientific">Penicillium angulare</name>
    <dbReference type="NCBI Taxonomy" id="116970"/>
    <lineage>
        <taxon>Eukaryota</taxon>
        <taxon>Fungi</taxon>
        <taxon>Dikarya</taxon>
        <taxon>Ascomycota</taxon>
        <taxon>Pezizomycotina</taxon>
        <taxon>Eurotiomycetes</taxon>
        <taxon>Eurotiomycetidae</taxon>
        <taxon>Eurotiales</taxon>
        <taxon>Aspergillaceae</taxon>
        <taxon>Penicillium</taxon>
    </lineage>
</organism>
<dbReference type="GO" id="GO:0071966">
    <property type="term" value="P:fungal-type cell wall polysaccharide metabolic process"/>
    <property type="evidence" value="ECO:0007669"/>
    <property type="project" value="TreeGrafter"/>
</dbReference>
<dbReference type="Proteomes" id="UP001149165">
    <property type="component" value="Unassembled WGS sequence"/>
</dbReference>
<dbReference type="FunFam" id="3.20.20.80:FF:000271">
    <property type="entry name" value="Alkali-sensitive linkage protein 1"/>
    <property type="match status" value="1"/>
</dbReference>
<protein>
    <recommendedName>
        <fullName evidence="3">Asl1-like glycosyl hydrolase catalytic domain-containing protein</fullName>
    </recommendedName>
</protein>
<feature type="compositionally biased region" description="Low complexity" evidence="1">
    <location>
        <begin position="359"/>
        <end position="368"/>
    </location>
</feature>
<dbReference type="Pfam" id="PF11790">
    <property type="entry name" value="Glyco_hydro_cc"/>
    <property type="match status" value="1"/>
</dbReference>
<dbReference type="OrthoDB" id="43654at2759"/>
<evidence type="ECO:0000313" key="5">
    <source>
        <dbReference type="Proteomes" id="UP001149165"/>
    </source>
</evidence>
<proteinExistence type="predicted"/>
<keyword evidence="2" id="KW-0732">Signal</keyword>
<feature type="region of interest" description="Disordered" evidence="1">
    <location>
        <begin position="312"/>
        <end position="347"/>
    </location>
</feature>
<comment type="caution">
    <text evidence="4">The sequence shown here is derived from an EMBL/GenBank/DDBJ whole genome shotgun (WGS) entry which is preliminary data.</text>
</comment>
<feature type="region of interest" description="Disordered" evidence="1">
    <location>
        <begin position="359"/>
        <end position="406"/>
    </location>
</feature>
<evidence type="ECO:0000259" key="3">
    <source>
        <dbReference type="Pfam" id="PF11790"/>
    </source>
</evidence>
<dbReference type="Gene3D" id="3.20.20.80">
    <property type="entry name" value="Glycosidases"/>
    <property type="match status" value="1"/>
</dbReference>
<evidence type="ECO:0000256" key="2">
    <source>
        <dbReference type="SAM" id="SignalP"/>
    </source>
</evidence>
<dbReference type="SUPFAM" id="SSF51445">
    <property type="entry name" value="(Trans)glycosidases"/>
    <property type="match status" value="1"/>
</dbReference>
<dbReference type="GO" id="GO:0009277">
    <property type="term" value="C:fungal-type cell wall"/>
    <property type="evidence" value="ECO:0007669"/>
    <property type="project" value="TreeGrafter"/>
</dbReference>
<keyword evidence="5" id="KW-1185">Reference proteome</keyword>
<dbReference type="AlphaFoldDB" id="A0A9W9F7A7"/>
<feature type="chain" id="PRO_5040875979" description="Asl1-like glycosyl hydrolase catalytic domain-containing protein" evidence="2">
    <location>
        <begin position="20"/>
        <end position="427"/>
    </location>
</feature>
<sequence length="427" mass="44454">MASFFKSALVSLLVASAAAAPTQIRPAIVQRRSSSSKRGAAYNDASLVSILAGSDNTISWAYNWGSESDGTIPSGVEYIPMLWGTDSIDGWTSAVKTALSGGSTHIMGFNEPDSSSQANMSPADAATYYKEYITPYSDEATLISPAVTSSESSGEGLDWLESFLEDCTDCEVSALAIHWYGSTFSELKSFVTQAISTASTYGISEVWLTEFGLSSDESGILDLVTAAAFVLEASVWLEAQSEVTRYAYFYCANDYMLTDNVVNAVGDAYVAASGSSATSSTSTSTAAATTTYFSSSSSTTSWETTIVFSTSESTIVPTPTPTPVSSAEPTSEPVPEPSTSVTPSVSAVATTSTVPVSTFATSTSTPATSPSPSPSPITSPSPTSYTPTPSTSTHIVPTSAPVPDDSWENGACSQVVKQIIVTRVVPV</sequence>
<accession>A0A9W9F7A7</accession>
<reference evidence="4" key="2">
    <citation type="journal article" date="2023" name="IMA Fungus">
        <title>Comparative genomic study of the Penicillium genus elucidates a diverse pangenome and 15 lateral gene transfer events.</title>
        <authorList>
            <person name="Petersen C."/>
            <person name="Sorensen T."/>
            <person name="Nielsen M.R."/>
            <person name="Sondergaard T.E."/>
            <person name="Sorensen J.L."/>
            <person name="Fitzpatrick D.A."/>
            <person name="Frisvad J.C."/>
            <person name="Nielsen K.L."/>
        </authorList>
    </citation>
    <scope>NUCLEOTIDE SEQUENCE</scope>
    <source>
        <strain evidence="4">IBT 30069</strain>
    </source>
</reference>
<dbReference type="InterPro" id="IPR017853">
    <property type="entry name" value="GH"/>
</dbReference>